<sequence>MQGHDLKKLINKVMKETGQTAREGKLHPLKRKGEGAENYKEEQKQSSEDGDFFEEKTKENKTAASA</sequence>
<gene>
    <name evidence="2" type="ORF">CURHAP_LOCUS47551</name>
</gene>
<dbReference type="AlphaFoldDB" id="A0A6J5VMS4"/>
<protein>
    <submittedName>
        <fullName evidence="2">Uncharacterized protein</fullName>
    </submittedName>
</protein>
<dbReference type="EMBL" id="CAEKDK010000008">
    <property type="protein sequence ID" value="CAB4289154.1"/>
    <property type="molecule type" value="Genomic_DNA"/>
</dbReference>
<reference evidence="2 3" key="1">
    <citation type="submission" date="2020-05" db="EMBL/GenBank/DDBJ databases">
        <authorList>
            <person name="Campoy J."/>
            <person name="Schneeberger K."/>
            <person name="Spophaly S."/>
        </authorList>
    </citation>
    <scope>NUCLEOTIDE SEQUENCE [LARGE SCALE GENOMIC DNA]</scope>
    <source>
        <strain evidence="2">PruArmRojPasFocal</strain>
    </source>
</reference>
<feature type="region of interest" description="Disordered" evidence="1">
    <location>
        <begin position="15"/>
        <end position="66"/>
    </location>
</feature>
<organism evidence="2 3">
    <name type="scientific">Prunus armeniaca</name>
    <name type="common">Apricot</name>
    <name type="synonym">Armeniaca vulgaris</name>
    <dbReference type="NCBI Taxonomy" id="36596"/>
    <lineage>
        <taxon>Eukaryota</taxon>
        <taxon>Viridiplantae</taxon>
        <taxon>Streptophyta</taxon>
        <taxon>Embryophyta</taxon>
        <taxon>Tracheophyta</taxon>
        <taxon>Spermatophyta</taxon>
        <taxon>Magnoliopsida</taxon>
        <taxon>eudicotyledons</taxon>
        <taxon>Gunneridae</taxon>
        <taxon>Pentapetalae</taxon>
        <taxon>rosids</taxon>
        <taxon>fabids</taxon>
        <taxon>Rosales</taxon>
        <taxon>Rosaceae</taxon>
        <taxon>Amygdaloideae</taxon>
        <taxon>Amygdaleae</taxon>
        <taxon>Prunus</taxon>
    </lineage>
</organism>
<evidence type="ECO:0000313" key="3">
    <source>
        <dbReference type="Proteomes" id="UP000507222"/>
    </source>
</evidence>
<accession>A0A6J5VMS4</accession>
<proteinExistence type="predicted"/>
<evidence type="ECO:0000313" key="2">
    <source>
        <dbReference type="EMBL" id="CAB4289154.1"/>
    </source>
</evidence>
<dbReference type="Proteomes" id="UP000507222">
    <property type="component" value="Unassembled WGS sequence"/>
</dbReference>
<name>A0A6J5VMS4_PRUAR</name>
<feature type="compositionally biased region" description="Basic and acidic residues" evidence="1">
    <location>
        <begin position="22"/>
        <end position="66"/>
    </location>
</feature>
<evidence type="ECO:0000256" key="1">
    <source>
        <dbReference type="SAM" id="MobiDB-lite"/>
    </source>
</evidence>